<dbReference type="AlphaFoldDB" id="A0A939EB19"/>
<dbReference type="Proteomes" id="UP000664096">
    <property type="component" value="Unassembled WGS sequence"/>
</dbReference>
<name>A0A939EB19_9HYPH</name>
<organism evidence="2 3">
    <name type="scientific">Roseibium aggregatum</name>
    <dbReference type="NCBI Taxonomy" id="187304"/>
    <lineage>
        <taxon>Bacteria</taxon>
        <taxon>Pseudomonadati</taxon>
        <taxon>Pseudomonadota</taxon>
        <taxon>Alphaproteobacteria</taxon>
        <taxon>Hyphomicrobiales</taxon>
        <taxon>Stappiaceae</taxon>
        <taxon>Roseibium</taxon>
    </lineage>
</organism>
<dbReference type="EMBL" id="JAEKJZ010000001">
    <property type="protein sequence ID" value="MBN9668783.1"/>
    <property type="molecule type" value="Genomic_DNA"/>
</dbReference>
<evidence type="ECO:0000256" key="1">
    <source>
        <dbReference type="SAM" id="SignalP"/>
    </source>
</evidence>
<gene>
    <name evidence="2" type="ORF">JF539_00450</name>
</gene>
<reference evidence="2" key="1">
    <citation type="submission" date="2020-12" db="EMBL/GenBank/DDBJ databases">
        <title>Oil enriched cultivation method for isolating marine PHA-producing bacteria.</title>
        <authorList>
            <person name="Zheng W."/>
            <person name="Yu S."/>
            <person name="Huang Y."/>
        </authorList>
    </citation>
    <scope>NUCLEOTIDE SEQUENCE</scope>
    <source>
        <strain evidence="2">SY-2-12</strain>
    </source>
</reference>
<keyword evidence="1" id="KW-0732">Signal</keyword>
<protein>
    <recommendedName>
        <fullName evidence="4">YARHG domain-containing protein</fullName>
    </recommendedName>
</protein>
<proteinExistence type="predicted"/>
<dbReference type="RefSeq" id="WP_207138011.1">
    <property type="nucleotide sequence ID" value="NZ_JAEKJZ010000001.1"/>
</dbReference>
<evidence type="ECO:0000313" key="2">
    <source>
        <dbReference type="EMBL" id="MBN9668783.1"/>
    </source>
</evidence>
<feature type="signal peptide" evidence="1">
    <location>
        <begin position="1"/>
        <end position="35"/>
    </location>
</feature>
<comment type="caution">
    <text evidence="2">The sequence shown here is derived from an EMBL/GenBank/DDBJ whole genome shotgun (WGS) entry which is preliminary data.</text>
</comment>
<sequence length="112" mass="12448">MEQTSQSIRPAMRRLAITLLSGSAVIAAVTLPSHAQSGRPDTRKMTCAQVQSTIKQRGAAVLATGQYTFDRYVADRSFCERGQILRNDYVPSRDNAKCFVQRCGHRPSFNNN</sequence>
<evidence type="ECO:0000313" key="3">
    <source>
        <dbReference type="Proteomes" id="UP000664096"/>
    </source>
</evidence>
<feature type="chain" id="PRO_5037465128" description="YARHG domain-containing protein" evidence="1">
    <location>
        <begin position="36"/>
        <end position="112"/>
    </location>
</feature>
<accession>A0A939EB19</accession>
<evidence type="ECO:0008006" key="4">
    <source>
        <dbReference type="Google" id="ProtNLM"/>
    </source>
</evidence>